<protein>
    <submittedName>
        <fullName evidence="7">GntR family transcriptional regulator</fullName>
    </submittedName>
</protein>
<dbReference type="InterPro" id="IPR000524">
    <property type="entry name" value="Tscrpt_reg_HTH_GntR"/>
</dbReference>
<dbReference type="PROSITE" id="PS50949">
    <property type="entry name" value="HTH_GNTR"/>
    <property type="match status" value="1"/>
</dbReference>
<dbReference type="CDD" id="cd07377">
    <property type="entry name" value="WHTH_GntR"/>
    <property type="match status" value="1"/>
</dbReference>
<dbReference type="PANTHER" id="PTHR46577:SF1">
    <property type="entry name" value="HTH-TYPE TRANSCRIPTIONAL REGULATORY PROTEIN GABR"/>
    <property type="match status" value="1"/>
</dbReference>
<dbReference type="Pfam" id="PF00392">
    <property type="entry name" value="GntR"/>
    <property type="match status" value="1"/>
</dbReference>
<dbReference type="SUPFAM" id="SSF53383">
    <property type="entry name" value="PLP-dependent transferases"/>
    <property type="match status" value="1"/>
</dbReference>
<keyword evidence="8" id="KW-1185">Reference proteome</keyword>
<keyword evidence="3" id="KW-0805">Transcription regulation</keyword>
<evidence type="ECO:0000256" key="2">
    <source>
        <dbReference type="ARBA" id="ARBA00022898"/>
    </source>
</evidence>
<dbReference type="GO" id="GO:0030170">
    <property type="term" value="F:pyridoxal phosphate binding"/>
    <property type="evidence" value="ECO:0007669"/>
    <property type="project" value="InterPro"/>
</dbReference>
<keyword evidence="5" id="KW-0804">Transcription</keyword>
<dbReference type="EMBL" id="BMZQ01000006">
    <property type="protein sequence ID" value="GHD23700.1"/>
    <property type="molecule type" value="Genomic_DNA"/>
</dbReference>
<dbReference type="Proteomes" id="UP000630142">
    <property type="component" value="Unassembled WGS sequence"/>
</dbReference>
<keyword evidence="4" id="KW-0238">DNA-binding</keyword>
<name>A0A8J3GLU0_9HYPH</name>
<comment type="caution">
    <text evidence="7">The sequence shown here is derived from an EMBL/GenBank/DDBJ whole genome shotgun (WGS) entry which is preliminary data.</text>
</comment>
<evidence type="ECO:0000313" key="8">
    <source>
        <dbReference type="Proteomes" id="UP000630142"/>
    </source>
</evidence>
<proteinExistence type="inferred from homology"/>
<keyword evidence="2" id="KW-0663">Pyridoxal phosphate</keyword>
<dbReference type="AlphaFoldDB" id="A0A8J3GLU0"/>
<dbReference type="CDD" id="cd00609">
    <property type="entry name" value="AAT_like"/>
    <property type="match status" value="1"/>
</dbReference>
<accession>A0A8J3GLU0</accession>
<sequence length="433" mass="46430">MAADILDGKIETGGRLPAHRDLAFQLGIGVGAVTRAYAVLERRGLVRSVKGRGTFVAAVRGRGASVIDLGQNTPPAMLSERVLGQTLRRLSHRIDPSMLTAYPPPAGHDEHRRLMAAWFADLGVTAEAERLILCNGAQQALSLVFRLLAKDTMIVTEAFTYPGAIALMNDNDYRSVGIWLDRDGMLPDELEKVLCVKQGPKPKVVYVTPTMHNPTTATMTLARREEIVAVCRRYDAWIVEDDVYALSAANDVPALVNLAPERTFYINGLSKTLSPGLRLGALLVPRPFIVKAEATIRASGLFASPLSCAVMGEWLASGIAHSMRASVREEAKRRRSLALSMLGDAVETPLHDGFHLWIPMSRPSADQIATAAAALGVNVTSPDSVTVDAGNNASGIRLCLGGPSLVDLSTGLIGIAGLLGRLRYSTPHIHPVA</sequence>
<dbReference type="InterPro" id="IPR036388">
    <property type="entry name" value="WH-like_DNA-bd_sf"/>
</dbReference>
<evidence type="ECO:0000256" key="5">
    <source>
        <dbReference type="ARBA" id="ARBA00023163"/>
    </source>
</evidence>
<dbReference type="GO" id="GO:0003677">
    <property type="term" value="F:DNA binding"/>
    <property type="evidence" value="ECO:0007669"/>
    <property type="project" value="UniProtKB-KW"/>
</dbReference>
<comment type="similarity">
    <text evidence="1">In the C-terminal section; belongs to the class-I pyridoxal-phosphate-dependent aminotransferase family.</text>
</comment>
<dbReference type="InterPro" id="IPR015424">
    <property type="entry name" value="PyrdxlP-dep_Trfase"/>
</dbReference>
<dbReference type="SMART" id="SM00345">
    <property type="entry name" value="HTH_GNTR"/>
    <property type="match status" value="1"/>
</dbReference>
<dbReference type="GO" id="GO:0003700">
    <property type="term" value="F:DNA-binding transcription factor activity"/>
    <property type="evidence" value="ECO:0007669"/>
    <property type="project" value="InterPro"/>
</dbReference>
<evidence type="ECO:0000313" key="7">
    <source>
        <dbReference type="EMBL" id="GHD23700.1"/>
    </source>
</evidence>
<evidence type="ECO:0000256" key="3">
    <source>
        <dbReference type="ARBA" id="ARBA00023015"/>
    </source>
</evidence>
<dbReference type="InterPro" id="IPR004839">
    <property type="entry name" value="Aminotransferase_I/II_large"/>
</dbReference>
<evidence type="ECO:0000256" key="1">
    <source>
        <dbReference type="ARBA" id="ARBA00005384"/>
    </source>
</evidence>
<evidence type="ECO:0000259" key="6">
    <source>
        <dbReference type="PROSITE" id="PS50949"/>
    </source>
</evidence>
<dbReference type="PANTHER" id="PTHR46577">
    <property type="entry name" value="HTH-TYPE TRANSCRIPTIONAL REGULATORY PROTEIN GABR"/>
    <property type="match status" value="1"/>
</dbReference>
<gene>
    <name evidence="7" type="ORF">GCM10016234_39140</name>
</gene>
<dbReference type="SUPFAM" id="SSF46785">
    <property type="entry name" value="Winged helix' DNA-binding domain"/>
    <property type="match status" value="1"/>
</dbReference>
<dbReference type="InterPro" id="IPR051446">
    <property type="entry name" value="HTH_trans_reg/aminotransferase"/>
</dbReference>
<evidence type="ECO:0000256" key="4">
    <source>
        <dbReference type="ARBA" id="ARBA00023125"/>
    </source>
</evidence>
<organism evidence="7 8">
    <name type="scientific">Tianweitania populi</name>
    <dbReference type="NCBI Taxonomy" id="1607949"/>
    <lineage>
        <taxon>Bacteria</taxon>
        <taxon>Pseudomonadati</taxon>
        <taxon>Pseudomonadota</taxon>
        <taxon>Alphaproteobacteria</taxon>
        <taxon>Hyphomicrobiales</taxon>
        <taxon>Phyllobacteriaceae</taxon>
        <taxon>Tianweitania</taxon>
    </lineage>
</organism>
<feature type="domain" description="HTH gntR-type" evidence="6">
    <location>
        <begin position="1"/>
        <end position="59"/>
    </location>
</feature>
<dbReference type="InterPro" id="IPR015421">
    <property type="entry name" value="PyrdxlP-dep_Trfase_major"/>
</dbReference>
<reference evidence="7" key="1">
    <citation type="journal article" date="2014" name="Int. J. Syst. Evol. Microbiol.">
        <title>Complete genome sequence of Corynebacterium casei LMG S-19264T (=DSM 44701T), isolated from a smear-ripened cheese.</title>
        <authorList>
            <consortium name="US DOE Joint Genome Institute (JGI-PGF)"/>
            <person name="Walter F."/>
            <person name="Albersmeier A."/>
            <person name="Kalinowski J."/>
            <person name="Ruckert C."/>
        </authorList>
    </citation>
    <scope>NUCLEOTIDE SEQUENCE</scope>
    <source>
        <strain evidence="7">KCTC 42249</strain>
    </source>
</reference>
<dbReference type="Gene3D" id="1.10.10.10">
    <property type="entry name" value="Winged helix-like DNA-binding domain superfamily/Winged helix DNA-binding domain"/>
    <property type="match status" value="1"/>
</dbReference>
<dbReference type="Gene3D" id="3.40.640.10">
    <property type="entry name" value="Type I PLP-dependent aspartate aminotransferase-like (Major domain)"/>
    <property type="match status" value="1"/>
</dbReference>
<dbReference type="InterPro" id="IPR036390">
    <property type="entry name" value="WH_DNA-bd_sf"/>
</dbReference>
<dbReference type="Pfam" id="PF00155">
    <property type="entry name" value="Aminotran_1_2"/>
    <property type="match status" value="1"/>
</dbReference>
<reference evidence="7" key="2">
    <citation type="submission" date="2020-09" db="EMBL/GenBank/DDBJ databases">
        <authorList>
            <person name="Sun Q."/>
            <person name="Kim S."/>
        </authorList>
    </citation>
    <scope>NUCLEOTIDE SEQUENCE</scope>
    <source>
        <strain evidence="7">KCTC 42249</strain>
    </source>
</reference>